<keyword evidence="10" id="KW-1185">Reference proteome</keyword>
<dbReference type="GO" id="GO:0016705">
    <property type="term" value="F:oxidoreductase activity, acting on paired donors, with incorporation or reduction of molecular oxygen"/>
    <property type="evidence" value="ECO:0007669"/>
    <property type="project" value="InterPro"/>
</dbReference>
<comment type="caution">
    <text evidence="9">The sequence shown here is derived from an EMBL/GenBank/DDBJ whole genome shotgun (WGS) entry which is preliminary data.</text>
</comment>
<keyword evidence="6 7" id="KW-0408">Iron</keyword>
<dbReference type="InterPro" id="IPR036396">
    <property type="entry name" value="Cyt_P450_sf"/>
</dbReference>
<evidence type="ECO:0000256" key="2">
    <source>
        <dbReference type="ARBA" id="ARBA00010617"/>
    </source>
</evidence>
<dbReference type="Proteomes" id="UP000014480">
    <property type="component" value="Unassembled WGS sequence"/>
</dbReference>
<evidence type="ECO:0000313" key="9">
    <source>
        <dbReference type="EMBL" id="TDZ17054.1"/>
    </source>
</evidence>
<dbReference type="HOGENOM" id="CLU_001570_14_2_1"/>
<dbReference type="SUPFAM" id="SSF48264">
    <property type="entry name" value="Cytochrome P450"/>
    <property type="match status" value="1"/>
</dbReference>
<evidence type="ECO:0000256" key="1">
    <source>
        <dbReference type="ARBA" id="ARBA00001971"/>
    </source>
</evidence>
<evidence type="ECO:0000256" key="5">
    <source>
        <dbReference type="ARBA" id="ARBA00023002"/>
    </source>
</evidence>
<dbReference type="OrthoDB" id="1470350at2759"/>
<dbReference type="PANTHER" id="PTHR24305:SF96">
    <property type="entry name" value="CYTOCHROME P450 MONOOXYGENASE STCB-RELATED"/>
    <property type="match status" value="1"/>
</dbReference>
<reference evidence="10" key="2">
    <citation type="journal article" date="2019" name="Mol. Plant Microbe Interact.">
        <title>Genome sequence resources for four phytopathogenic fungi from the Colletotrichum orbiculare species complex.</title>
        <authorList>
            <person name="Gan P."/>
            <person name="Tsushima A."/>
            <person name="Narusaka M."/>
            <person name="Narusaka Y."/>
            <person name="Takano Y."/>
            <person name="Kubo Y."/>
            <person name="Shirasu K."/>
        </authorList>
    </citation>
    <scope>GENOME REANNOTATION</scope>
    <source>
        <strain evidence="10">104-T / ATCC 96160 / CBS 514.97 / LARS 414 / MAFF 240422</strain>
    </source>
</reference>
<dbReference type="Gene3D" id="1.10.630.10">
    <property type="entry name" value="Cytochrome P450"/>
    <property type="match status" value="1"/>
</dbReference>
<dbReference type="eggNOG" id="KOG0157">
    <property type="taxonomic scope" value="Eukaryota"/>
</dbReference>
<evidence type="ECO:0000256" key="4">
    <source>
        <dbReference type="ARBA" id="ARBA00022723"/>
    </source>
</evidence>
<dbReference type="Pfam" id="PF00067">
    <property type="entry name" value="p450"/>
    <property type="match status" value="1"/>
</dbReference>
<dbReference type="EMBL" id="AMCV02000032">
    <property type="protein sequence ID" value="TDZ17054.1"/>
    <property type="molecule type" value="Genomic_DNA"/>
</dbReference>
<keyword evidence="3 7" id="KW-0349">Heme</keyword>
<dbReference type="PROSITE" id="PS00086">
    <property type="entry name" value="CYTOCHROME_P450"/>
    <property type="match status" value="1"/>
</dbReference>
<gene>
    <name evidence="9" type="primary">stcB-0</name>
    <name evidence="9" type="ORF">Cob_v010122</name>
</gene>
<comment type="cofactor">
    <cofactor evidence="1 7">
        <name>heme</name>
        <dbReference type="ChEBI" id="CHEBI:30413"/>
    </cofactor>
</comment>
<accession>N4VKK7</accession>
<evidence type="ECO:0000256" key="3">
    <source>
        <dbReference type="ARBA" id="ARBA00022617"/>
    </source>
</evidence>
<keyword evidence="4 7" id="KW-0479">Metal-binding</keyword>
<evidence type="ECO:0000256" key="8">
    <source>
        <dbReference type="RuleBase" id="RU000461"/>
    </source>
</evidence>
<reference evidence="10" key="1">
    <citation type="journal article" date="2013" name="New Phytol.">
        <title>Comparative genomic and transcriptomic analyses reveal the hemibiotrophic stage shift of Colletotrichum fungi.</title>
        <authorList>
            <person name="Gan P."/>
            <person name="Ikeda K."/>
            <person name="Irieda H."/>
            <person name="Narusaka M."/>
            <person name="O'Connell R.J."/>
            <person name="Narusaka Y."/>
            <person name="Takano Y."/>
            <person name="Kubo Y."/>
            <person name="Shirasu K."/>
        </authorList>
    </citation>
    <scope>NUCLEOTIDE SEQUENCE [LARGE SCALE GENOMIC DNA]</scope>
    <source>
        <strain evidence="10">104-T / ATCC 96160 / CBS 514.97 / LARS 414 / MAFF 240422</strain>
    </source>
</reference>
<dbReference type="PRINTS" id="PR00385">
    <property type="entry name" value="P450"/>
</dbReference>
<dbReference type="InterPro" id="IPR001128">
    <property type="entry name" value="Cyt_P450"/>
</dbReference>
<organism evidence="9 10">
    <name type="scientific">Colletotrichum orbiculare (strain 104-T / ATCC 96160 / CBS 514.97 / LARS 414 / MAFF 240422)</name>
    <name type="common">Cucumber anthracnose fungus</name>
    <name type="synonym">Colletotrichum lagenarium</name>
    <dbReference type="NCBI Taxonomy" id="1213857"/>
    <lineage>
        <taxon>Eukaryota</taxon>
        <taxon>Fungi</taxon>
        <taxon>Dikarya</taxon>
        <taxon>Ascomycota</taxon>
        <taxon>Pezizomycotina</taxon>
        <taxon>Sordariomycetes</taxon>
        <taxon>Hypocreomycetidae</taxon>
        <taxon>Glomerellales</taxon>
        <taxon>Glomerellaceae</taxon>
        <taxon>Colletotrichum</taxon>
        <taxon>Colletotrichum orbiculare species complex</taxon>
    </lineage>
</organism>
<dbReference type="GO" id="GO:0020037">
    <property type="term" value="F:heme binding"/>
    <property type="evidence" value="ECO:0007669"/>
    <property type="project" value="InterPro"/>
</dbReference>
<dbReference type="CDD" id="cd11059">
    <property type="entry name" value="CYP_fungal"/>
    <property type="match status" value="1"/>
</dbReference>
<dbReference type="GO" id="GO:0004497">
    <property type="term" value="F:monooxygenase activity"/>
    <property type="evidence" value="ECO:0007669"/>
    <property type="project" value="UniProtKB-KW"/>
</dbReference>
<dbReference type="InterPro" id="IPR050121">
    <property type="entry name" value="Cytochrome_P450_monoxygenase"/>
</dbReference>
<dbReference type="InterPro" id="IPR002401">
    <property type="entry name" value="Cyt_P450_E_grp-I"/>
</dbReference>
<dbReference type="PANTHER" id="PTHR24305">
    <property type="entry name" value="CYTOCHROME P450"/>
    <property type="match status" value="1"/>
</dbReference>
<dbReference type="PRINTS" id="PR00463">
    <property type="entry name" value="EP450I"/>
</dbReference>
<name>N4VKK7_COLOR</name>
<keyword evidence="8 9" id="KW-0503">Monooxygenase</keyword>
<keyword evidence="5 8" id="KW-0560">Oxidoreductase</keyword>
<protein>
    <submittedName>
        <fullName evidence="9">Sterigmatocystin biosynthesis P450 monooxygenase STCB</fullName>
    </submittedName>
</protein>
<comment type="similarity">
    <text evidence="2 8">Belongs to the cytochrome P450 family.</text>
</comment>
<evidence type="ECO:0000313" key="10">
    <source>
        <dbReference type="Proteomes" id="UP000014480"/>
    </source>
</evidence>
<evidence type="ECO:0000256" key="6">
    <source>
        <dbReference type="ARBA" id="ARBA00023004"/>
    </source>
</evidence>
<sequence length="493" mass="54986">MFLNQPGLLTWACFGLVTYVIGRTLLNGFRNPLSHVPGPWYTRFTHYVLKYQTMTGNRMYYVDSLHARYGPVVRVSSYQVAVADPNEFNTIHRIGSGFLKTPWYEAIGANSGFGIGLFHIIDPKIHGPRRKLFARALSAANLRQNCQGVVREKVVKAVDKIRAEAAGGSADILKWLLLMTSDVIGQLSFGESFGLLESGKINHYTKLLQMATLSGVLCYELPTWLCKTISRIPIKAVQRIFGAGTAIQLYSSQGIEKMLKQQDNKANIFSRMLAECNADAEHNLSVKDIQIEANNFMLAGADTIATTLTYLVWTVLKKPELQARLEAEVAAVDESTLLDDAALEKLPLLNAVIEENLRLHSSIQTNLSRMVPAQGVTFGRYFIPGGFEVETQAYTLHRDPDVWPKPLEFDETRWLSPAKLTTAQKNSLSPFGAGTRYCIGVHLAQMEMRMATALLFRRCPGLKISSNMTDDMMKRKDFITVSPAAHRCDVTLT</sequence>
<evidence type="ECO:0000256" key="7">
    <source>
        <dbReference type="PIRSR" id="PIRSR602401-1"/>
    </source>
</evidence>
<proteinExistence type="inferred from homology"/>
<feature type="binding site" description="axial binding residue" evidence="7">
    <location>
        <position position="438"/>
    </location>
    <ligand>
        <name>heme</name>
        <dbReference type="ChEBI" id="CHEBI:30413"/>
    </ligand>
    <ligandPart>
        <name>Fe</name>
        <dbReference type="ChEBI" id="CHEBI:18248"/>
    </ligandPart>
</feature>
<dbReference type="InterPro" id="IPR017972">
    <property type="entry name" value="Cyt_P450_CS"/>
</dbReference>
<dbReference type="GO" id="GO:0005506">
    <property type="term" value="F:iron ion binding"/>
    <property type="evidence" value="ECO:0007669"/>
    <property type="project" value="InterPro"/>
</dbReference>
<dbReference type="STRING" id="1213857.N4VKK7"/>
<dbReference type="AlphaFoldDB" id="N4VKK7"/>